<dbReference type="InterPro" id="IPR029310">
    <property type="entry name" value="FANCI_HD1"/>
</dbReference>
<keyword evidence="6" id="KW-1185">Reference proteome</keyword>
<feature type="domain" description="FANCI helical" evidence="3">
    <location>
        <begin position="149"/>
        <end position="215"/>
    </location>
</feature>
<dbReference type="GO" id="GO:0070182">
    <property type="term" value="F:DNA polymerase binding"/>
    <property type="evidence" value="ECO:0007669"/>
    <property type="project" value="TreeGrafter"/>
</dbReference>
<dbReference type="PANTHER" id="PTHR21818">
    <property type="entry name" value="BC025462 PROTEIN"/>
    <property type="match status" value="1"/>
</dbReference>
<dbReference type="InterPro" id="IPR029308">
    <property type="entry name" value="FANCI_S1"/>
</dbReference>
<dbReference type="Pfam" id="PF14676">
    <property type="entry name" value="FANCI_S2"/>
    <property type="match status" value="1"/>
</dbReference>
<dbReference type="InterPro" id="IPR029312">
    <property type="entry name" value="FANCI_HD2"/>
</dbReference>
<accession>A0A9W8LXU4</accession>
<gene>
    <name evidence="5" type="ORF">IWW36_005448</name>
</gene>
<reference evidence="5" key="1">
    <citation type="submission" date="2022-07" db="EMBL/GenBank/DDBJ databases">
        <title>Phylogenomic reconstructions and comparative analyses of Kickxellomycotina fungi.</title>
        <authorList>
            <person name="Reynolds N.K."/>
            <person name="Stajich J.E."/>
            <person name="Barry K."/>
            <person name="Grigoriev I.V."/>
            <person name="Crous P."/>
            <person name="Smith M.E."/>
        </authorList>
    </citation>
    <scope>NUCLEOTIDE SEQUENCE</scope>
    <source>
        <strain evidence="5">NRRL 1566</strain>
    </source>
</reference>
<feature type="non-terminal residue" evidence="5">
    <location>
        <position position="1"/>
    </location>
</feature>
<comment type="caution">
    <text evidence="5">The sequence shown here is derived from an EMBL/GenBank/DDBJ whole genome shotgun (WGS) entry which is preliminary data.</text>
</comment>
<evidence type="ECO:0000259" key="1">
    <source>
        <dbReference type="Pfam" id="PF14675"/>
    </source>
</evidence>
<dbReference type="OrthoDB" id="195089at2759"/>
<dbReference type="InterPro" id="IPR026171">
    <property type="entry name" value="FANCI"/>
</dbReference>
<dbReference type="Proteomes" id="UP001139887">
    <property type="component" value="Unassembled WGS sequence"/>
</dbReference>
<evidence type="ECO:0000313" key="5">
    <source>
        <dbReference type="EMBL" id="KAJ2843735.1"/>
    </source>
</evidence>
<dbReference type="InterPro" id="IPR029315">
    <property type="entry name" value="FANCI_S2"/>
</dbReference>
<dbReference type="GO" id="GO:0006281">
    <property type="term" value="P:DNA repair"/>
    <property type="evidence" value="ECO:0007669"/>
    <property type="project" value="InterPro"/>
</dbReference>
<dbReference type="EMBL" id="JANBUW010001311">
    <property type="protein sequence ID" value="KAJ2843735.1"/>
    <property type="molecule type" value="Genomic_DNA"/>
</dbReference>
<sequence length="544" mass="60325">ITAEDLGGLENSGSVTRTGAELKAYWIDSACSYKWHGQAAVRISAGLRETTLSTGQIETVGRRILRQLDAVSELNELPAMVYQLLLLSRHGSKQEIVSGIFSFFENLEQTNDTQALWDIEGTVMLHIGYSIKQDFELGQALEIYAREQGDKLTAFSFACLLSLARVHRFSDAVMDVLRKLLVSSEHDCEARAATVWARPYLAKASLDARKLLQAVAERASFGWEQVTQALVQLCLNTIDYTVTRRVSYSAGACAKTRLLCTDTLQTVYAMHTFVRAEIIDQIMNRVVFQTDAHMHFIDLLQRLVADDIDTVRAHAPRIVDVLESIAVMAPSTVSRLLQAAAPLFLEDPQFRASLILVLRKALFARGTDERRAALDGLFALITSTVQVSGTDAFDSQRLAVLLEILGLLRRSLTQQPEIRMAAYQRLAVLLDQPFALACSPLLNALYGMLAPEFAKFYQRDRTVDSPINIHQCINPATFRVTMPIAGFLLCYAKLVTALTATPSNRNNSSSSSSGSAYKAAADSWEDLCTRFAHAQIEDYELDPN</sequence>
<evidence type="ECO:0000259" key="2">
    <source>
        <dbReference type="Pfam" id="PF14676"/>
    </source>
</evidence>
<feature type="domain" description="FANCI solenoid 2" evidence="2">
    <location>
        <begin position="226"/>
        <end position="377"/>
    </location>
</feature>
<name>A0A9W8LXU4_9FUNG</name>
<dbReference type="AlphaFoldDB" id="A0A9W8LXU4"/>
<evidence type="ECO:0000259" key="3">
    <source>
        <dbReference type="Pfam" id="PF14679"/>
    </source>
</evidence>
<dbReference type="Pfam" id="PF14679">
    <property type="entry name" value="FANCI_HD1"/>
    <property type="match status" value="1"/>
</dbReference>
<feature type="non-terminal residue" evidence="5">
    <location>
        <position position="544"/>
    </location>
</feature>
<feature type="domain" description="FANCI solenoid 1" evidence="1">
    <location>
        <begin position="16"/>
        <end position="130"/>
    </location>
</feature>
<feature type="domain" description="FANCI helical" evidence="4">
    <location>
        <begin position="396"/>
        <end position="543"/>
    </location>
</feature>
<dbReference type="Pfam" id="PF14680">
    <property type="entry name" value="FANCI_HD2"/>
    <property type="match status" value="1"/>
</dbReference>
<proteinExistence type="predicted"/>
<dbReference type="Pfam" id="PF14675">
    <property type="entry name" value="FANCI_S1"/>
    <property type="match status" value="1"/>
</dbReference>
<protein>
    <submittedName>
        <fullName evidence="5">Uncharacterized protein</fullName>
    </submittedName>
</protein>
<organism evidence="5 6">
    <name type="scientific">Coemansia brasiliensis</name>
    <dbReference type="NCBI Taxonomy" id="2650707"/>
    <lineage>
        <taxon>Eukaryota</taxon>
        <taxon>Fungi</taxon>
        <taxon>Fungi incertae sedis</taxon>
        <taxon>Zoopagomycota</taxon>
        <taxon>Kickxellomycotina</taxon>
        <taxon>Kickxellomycetes</taxon>
        <taxon>Kickxellales</taxon>
        <taxon>Kickxellaceae</taxon>
        <taxon>Coemansia</taxon>
    </lineage>
</organism>
<evidence type="ECO:0000259" key="4">
    <source>
        <dbReference type="Pfam" id="PF14680"/>
    </source>
</evidence>
<evidence type="ECO:0000313" key="6">
    <source>
        <dbReference type="Proteomes" id="UP001139887"/>
    </source>
</evidence>
<dbReference type="PANTHER" id="PTHR21818:SF0">
    <property type="entry name" value="FANCONI ANEMIA GROUP I PROTEIN"/>
    <property type="match status" value="1"/>
</dbReference>